<reference evidence="3" key="1">
    <citation type="journal article" date="2019" name="Int. J. Syst. Evol. Microbiol.">
        <title>The Global Catalogue of Microorganisms (GCM) 10K type strain sequencing project: providing services to taxonomists for standard genome sequencing and annotation.</title>
        <authorList>
            <consortium name="The Broad Institute Genomics Platform"/>
            <consortium name="The Broad Institute Genome Sequencing Center for Infectious Disease"/>
            <person name="Wu L."/>
            <person name="Ma J."/>
        </authorList>
    </citation>
    <scope>NUCLEOTIDE SEQUENCE [LARGE SCALE GENOMIC DNA]</scope>
    <source>
        <strain evidence="3">KCTC 42498</strain>
    </source>
</reference>
<dbReference type="Proteomes" id="UP001597544">
    <property type="component" value="Unassembled WGS sequence"/>
</dbReference>
<sequence>MMLQIKVYSDYVCPYCYFGEVVLERALAGIEGREKVNVEWMPFELRSKPTPTLKPEGDYLQNTWRDSVYPMADQLGIEMKLPHVSPQPYTHLAFEGFQFAKEKGLGEKYTDRMFRAFFQEELDIGDVAILTKLAGEVGLDETEFREALESRKYKAAHQQALKHAYEEIGVQAVPTFIIGDKIVRGLLPEEDLRRLIKLELEE</sequence>
<evidence type="ECO:0000313" key="3">
    <source>
        <dbReference type="Proteomes" id="UP001597544"/>
    </source>
</evidence>
<dbReference type="Pfam" id="PF01323">
    <property type="entry name" value="DSBA"/>
    <property type="match status" value="1"/>
</dbReference>
<dbReference type="PANTHER" id="PTHR13887">
    <property type="entry name" value="GLUTATHIONE S-TRANSFERASE KAPPA"/>
    <property type="match status" value="1"/>
</dbReference>
<accession>A0ABW5IMK3</accession>
<feature type="domain" description="DSBA-like thioredoxin" evidence="1">
    <location>
        <begin position="4"/>
        <end position="196"/>
    </location>
</feature>
<dbReference type="CDD" id="cd03024">
    <property type="entry name" value="DsbA_FrnE"/>
    <property type="match status" value="1"/>
</dbReference>
<dbReference type="SUPFAM" id="SSF52833">
    <property type="entry name" value="Thioredoxin-like"/>
    <property type="match status" value="1"/>
</dbReference>
<gene>
    <name evidence="2" type="ORF">ACFSRY_13555</name>
</gene>
<dbReference type="Gene3D" id="3.40.30.10">
    <property type="entry name" value="Glutaredoxin"/>
    <property type="match status" value="1"/>
</dbReference>
<dbReference type="PANTHER" id="PTHR13887:SF33">
    <property type="entry name" value="ISOMERASE"/>
    <property type="match status" value="1"/>
</dbReference>
<dbReference type="InterPro" id="IPR001853">
    <property type="entry name" value="DSBA-like_thioredoxin_dom"/>
</dbReference>
<proteinExistence type="predicted"/>
<dbReference type="EMBL" id="JBHULU010000020">
    <property type="protein sequence ID" value="MFD2514897.1"/>
    <property type="molecule type" value="Genomic_DNA"/>
</dbReference>
<protein>
    <submittedName>
        <fullName evidence="2">DsbA family protein</fullName>
    </submittedName>
</protein>
<name>A0ABW5IMK3_9BACT</name>
<evidence type="ECO:0000259" key="1">
    <source>
        <dbReference type="Pfam" id="PF01323"/>
    </source>
</evidence>
<organism evidence="2 3">
    <name type="scientific">Pontibacter locisalis</name>
    <dbReference type="NCBI Taxonomy" id="1719035"/>
    <lineage>
        <taxon>Bacteria</taxon>
        <taxon>Pseudomonadati</taxon>
        <taxon>Bacteroidota</taxon>
        <taxon>Cytophagia</taxon>
        <taxon>Cytophagales</taxon>
        <taxon>Hymenobacteraceae</taxon>
        <taxon>Pontibacter</taxon>
    </lineage>
</organism>
<comment type="caution">
    <text evidence="2">The sequence shown here is derived from an EMBL/GenBank/DDBJ whole genome shotgun (WGS) entry which is preliminary data.</text>
</comment>
<evidence type="ECO:0000313" key="2">
    <source>
        <dbReference type="EMBL" id="MFD2514897.1"/>
    </source>
</evidence>
<dbReference type="InterPro" id="IPR036249">
    <property type="entry name" value="Thioredoxin-like_sf"/>
</dbReference>
<keyword evidence="3" id="KW-1185">Reference proteome</keyword>
<dbReference type="RefSeq" id="WP_377508507.1">
    <property type="nucleotide sequence ID" value="NZ_JBHULU010000020.1"/>
</dbReference>